<name>A0A8K0MR31_9ROSA</name>
<dbReference type="PANTHER" id="PTHR31286">
    <property type="entry name" value="GLYCINE-RICH CELL WALL STRUCTURAL PROTEIN 1.8-LIKE"/>
    <property type="match status" value="1"/>
</dbReference>
<accession>A0A8K0MR31</accession>
<dbReference type="InterPro" id="IPR040256">
    <property type="entry name" value="At4g02000-like"/>
</dbReference>
<keyword evidence="2" id="KW-1185">Reference proteome</keyword>
<evidence type="ECO:0000313" key="1">
    <source>
        <dbReference type="EMBL" id="KAF3455706.1"/>
    </source>
</evidence>
<protein>
    <submittedName>
        <fullName evidence="1">Uncharacterized protein</fullName>
    </submittedName>
</protein>
<dbReference type="Proteomes" id="UP000796880">
    <property type="component" value="Unassembled WGS sequence"/>
</dbReference>
<dbReference type="OrthoDB" id="1750937at2759"/>
<organism evidence="1 2">
    <name type="scientific">Rhamnella rubrinervis</name>
    <dbReference type="NCBI Taxonomy" id="2594499"/>
    <lineage>
        <taxon>Eukaryota</taxon>
        <taxon>Viridiplantae</taxon>
        <taxon>Streptophyta</taxon>
        <taxon>Embryophyta</taxon>
        <taxon>Tracheophyta</taxon>
        <taxon>Spermatophyta</taxon>
        <taxon>Magnoliopsida</taxon>
        <taxon>eudicotyledons</taxon>
        <taxon>Gunneridae</taxon>
        <taxon>Pentapetalae</taxon>
        <taxon>rosids</taxon>
        <taxon>fabids</taxon>
        <taxon>Rosales</taxon>
        <taxon>Rhamnaceae</taxon>
        <taxon>rhamnoid group</taxon>
        <taxon>Rhamneae</taxon>
        <taxon>Rhamnella</taxon>
    </lineage>
</organism>
<dbReference type="AlphaFoldDB" id="A0A8K0MR31"/>
<dbReference type="EMBL" id="VOIH02000001">
    <property type="protein sequence ID" value="KAF3455706.1"/>
    <property type="molecule type" value="Genomic_DNA"/>
</dbReference>
<sequence>MTFAWGLGLNVDRKSFVDCGFVDLSSGSADELHRRDLLLKAKSYNIFQQFVALPREVNSLLLFVDFSMGVCGVGICYYELGAKASLAMATEKKVASGPGFEVGASNELHAWIQEPVTGLEVPLQTKAGSSLKKVSFAEVVGGDSRSQTPLTIQDSHSSLPIEKGNLVSIRVNDAAYQEHVALCQFSLIARIILSKGEKPWKFDDLYTKLQSIWKLEKWQLISLGRGFFHMLLCIAEDRQKLGILASSHLTDLARGIGTPLKFDHSTIACNYGHYARVLVDVDLAGFVLKILLLETTDDCIEVDLYFESFPNFCTSCHSVAHSMAKCKSMIGTASANVGSHGKENVNKALGLTQVWNTDVTPTPIEEIDHQQVAVLFNMANTHIEMGINVQSTALDLGAAPNRTDFNTDMDDELGDDADDILDVGQHSYSVAMVLFNLSGSLTAVQQNLDLVASHTLVSETTYQNLWNIVERKPG</sequence>
<dbReference type="PANTHER" id="PTHR31286:SF60">
    <property type="entry name" value="PROTEIN, PUTATIVE-RELATED"/>
    <property type="match status" value="1"/>
</dbReference>
<reference evidence="1" key="1">
    <citation type="submission" date="2020-03" db="EMBL/GenBank/DDBJ databases">
        <title>A high-quality chromosome-level genome assembly of a woody plant with both climbing and erect habits, Rhamnella rubrinervis.</title>
        <authorList>
            <person name="Lu Z."/>
            <person name="Yang Y."/>
            <person name="Zhu X."/>
            <person name="Sun Y."/>
        </authorList>
    </citation>
    <scope>NUCLEOTIDE SEQUENCE</scope>
    <source>
        <strain evidence="1">BYM</strain>
        <tissue evidence="1">Leaf</tissue>
    </source>
</reference>
<proteinExistence type="predicted"/>
<gene>
    <name evidence="1" type="ORF">FNV43_RR00348</name>
</gene>
<evidence type="ECO:0000313" key="2">
    <source>
        <dbReference type="Proteomes" id="UP000796880"/>
    </source>
</evidence>
<comment type="caution">
    <text evidence="1">The sequence shown here is derived from an EMBL/GenBank/DDBJ whole genome shotgun (WGS) entry which is preliminary data.</text>
</comment>